<dbReference type="InterPro" id="IPR007219">
    <property type="entry name" value="XnlR_reg_dom"/>
</dbReference>
<dbReference type="GO" id="GO:0006351">
    <property type="term" value="P:DNA-templated transcription"/>
    <property type="evidence" value="ECO:0007669"/>
    <property type="project" value="InterPro"/>
</dbReference>
<gene>
    <name evidence="9 11" type="ORF">BDZ99DRAFT_483019</name>
</gene>
<evidence type="ECO:0000256" key="1">
    <source>
        <dbReference type="ARBA" id="ARBA00004123"/>
    </source>
</evidence>
<feature type="chain" id="PRO_5044628813" description="Xylanolytic transcriptional activator regulatory domain-containing protein" evidence="7">
    <location>
        <begin position="20"/>
        <end position="594"/>
    </location>
</feature>
<reference evidence="11" key="2">
    <citation type="submission" date="2020-04" db="EMBL/GenBank/DDBJ databases">
        <authorList>
            <consortium name="NCBI Genome Project"/>
        </authorList>
    </citation>
    <scope>NUCLEOTIDE SEQUENCE</scope>
    <source>
        <strain evidence="11">CBS 304.34</strain>
    </source>
</reference>
<evidence type="ECO:0000313" key="9">
    <source>
        <dbReference type="EMBL" id="KAF2802284.1"/>
    </source>
</evidence>
<evidence type="ECO:0000256" key="3">
    <source>
        <dbReference type="ARBA" id="ARBA00023015"/>
    </source>
</evidence>
<dbReference type="GO" id="GO:0000981">
    <property type="term" value="F:DNA-binding transcription factor activity, RNA polymerase II-specific"/>
    <property type="evidence" value="ECO:0007669"/>
    <property type="project" value="InterPro"/>
</dbReference>
<dbReference type="GO" id="GO:0003677">
    <property type="term" value="F:DNA binding"/>
    <property type="evidence" value="ECO:0007669"/>
    <property type="project" value="InterPro"/>
</dbReference>
<feature type="compositionally biased region" description="Low complexity" evidence="6">
    <location>
        <begin position="121"/>
        <end position="132"/>
    </location>
</feature>
<comment type="subcellular location">
    <subcellularLocation>
        <location evidence="1">Nucleus</location>
    </subcellularLocation>
</comment>
<keyword evidence="5" id="KW-0539">Nucleus</keyword>
<name>A0A6A6Y2P5_9PEZI</name>
<protein>
    <recommendedName>
        <fullName evidence="8">Xylanolytic transcriptional activator regulatory domain-containing protein</fullName>
    </recommendedName>
</protein>
<keyword evidence="10" id="KW-1185">Reference proteome</keyword>
<dbReference type="GO" id="GO:0005634">
    <property type="term" value="C:nucleus"/>
    <property type="evidence" value="ECO:0007669"/>
    <property type="project" value="UniProtKB-SubCell"/>
</dbReference>
<dbReference type="Pfam" id="PF04082">
    <property type="entry name" value="Fungal_trans"/>
    <property type="match status" value="1"/>
</dbReference>
<evidence type="ECO:0000313" key="11">
    <source>
        <dbReference type="RefSeq" id="XP_033569248.1"/>
    </source>
</evidence>
<dbReference type="AlphaFoldDB" id="A0A6A6Y2P5"/>
<evidence type="ECO:0000313" key="10">
    <source>
        <dbReference type="Proteomes" id="UP000504636"/>
    </source>
</evidence>
<sequence length="594" mass="65546">MPAWRVVWRLIVVPYGADAGIGYMHPTETSALRPLYVRCRSIPSNSSTRNGTMVVHASTSPESSEEQSNGSSGQASQACRPCSQLKRKCERELPSCSLTCEYAPKRKRHGGSTPRSDEAGSTSSTASVASNVKPAGTSQFPDTFFLDPELFQSVTHSELEVAQNVNVSALQLSKADLRTFYEQYSRSTDTWCPIISHKRLAQDVQAAVPTEHPGILLLLLSMRLVSDIPRDDNMATAESTFYKMTRSNLKAMEEASPGSLRVFQSLVLVALYEIGHGIFPAAYLTVGRAARIGLLRGIHDRKNATQLFVKPQTWTYWEEERRTWWAVSILERYINLGPTGLPLATPEPEQGELLPAADADWHRGSIGTNQALYTTGFSPDLDIGPFARLCQASHVLGRVLNHRDCRKDTLSREHVLNEALQLNVTLTALDKHLAHPMDEQHPVEGIKTADVALCTSARMTLYHMYACNIPDVLSERRVEEAAMQTASIEGLKHIIATRAPLLARFVLRQGAELHKASPLVIHCLYDAASECQWFVREGGVIPEAKGTLRVLIEALTLMAKRWCVAGKYLALLNQDSNCQALDLPAFDSGAQNAT</sequence>
<dbReference type="GeneID" id="54463434"/>
<reference evidence="9 11" key="1">
    <citation type="journal article" date="2020" name="Stud. Mycol.">
        <title>101 Dothideomycetes genomes: a test case for predicting lifestyles and emergence of pathogens.</title>
        <authorList>
            <person name="Haridas S."/>
            <person name="Albert R."/>
            <person name="Binder M."/>
            <person name="Bloem J."/>
            <person name="Labutti K."/>
            <person name="Salamov A."/>
            <person name="Andreopoulos B."/>
            <person name="Baker S."/>
            <person name="Barry K."/>
            <person name="Bills G."/>
            <person name="Bluhm B."/>
            <person name="Cannon C."/>
            <person name="Castanera R."/>
            <person name="Culley D."/>
            <person name="Daum C."/>
            <person name="Ezra D."/>
            <person name="Gonzalez J."/>
            <person name="Henrissat B."/>
            <person name="Kuo A."/>
            <person name="Liang C."/>
            <person name="Lipzen A."/>
            <person name="Lutzoni F."/>
            <person name="Magnuson J."/>
            <person name="Mondo S."/>
            <person name="Nolan M."/>
            <person name="Ohm R."/>
            <person name="Pangilinan J."/>
            <person name="Park H.-J."/>
            <person name="Ramirez L."/>
            <person name="Alfaro M."/>
            <person name="Sun H."/>
            <person name="Tritt A."/>
            <person name="Yoshinaga Y."/>
            <person name="Zwiers L.-H."/>
            <person name="Turgeon B."/>
            <person name="Goodwin S."/>
            <person name="Spatafora J."/>
            <person name="Crous P."/>
            <person name="Grigoriev I."/>
        </authorList>
    </citation>
    <scope>NUCLEOTIDE SEQUENCE</scope>
    <source>
        <strain evidence="9 11">CBS 304.34</strain>
    </source>
</reference>
<dbReference type="RefSeq" id="XP_033569248.1">
    <property type="nucleotide sequence ID" value="XM_033722541.1"/>
</dbReference>
<feature type="domain" description="Xylanolytic transcriptional activator regulatory" evidence="8">
    <location>
        <begin position="211"/>
        <end position="400"/>
    </location>
</feature>
<dbReference type="InterPro" id="IPR050815">
    <property type="entry name" value="TF_fung"/>
</dbReference>
<organism evidence="9">
    <name type="scientific">Mytilinidion resinicola</name>
    <dbReference type="NCBI Taxonomy" id="574789"/>
    <lineage>
        <taxon>Eukaryota</taxon>
        <taxon>Fungi</taxon>
        <taxon>Dikarya</taxon>
        <taxon>Ascomycota</taxon>
        <taxon>Pezizomycotina</taxon>
        <taxon>Dothideomycetes</taxon>
        <taxon>Pleosporomycetidae</taxon>
        <taxon>Mytilinidiales</taxon>
        <taxon>Mytilinidiaceae</taxon>
        <taxon>Mytilinidion</taxon>
    </lineage>
</organism>
<evidence type="ECO:0000256" key="6">
    <source>
        <dbReference type="SAM" id="MobiDB-lite"/>
    </source>
</evidence>
<keyword evidence="2" id="KW-0479">Metal-binding</keyword>
<accession>A0A6A6Y2P5</accession>
<keyword evidence="3" id="KW-0805">Transcription regulation</keyword>
<evidence type="ECO:0000259" key="8">
    <source>
        <dbReference type="Pfam" id="PF04082"/>
    </source>
</evidence>
<feature type="region of interest" description="Disordered" evidence="6">
    <location>
        <begin position="46"/>
        <end position="77"/>
    </location>
</feature>
<evidence type="ECO:0000256" key="5">
    <source>
        <dbReference type="ARBA" id="ARBA00023242"/>
    </source>
</evidence>
<evidence type="ECO:0000256" key="7">
    <source>
        <dbReference type="SAM" id="SignalP"/>
    </source>
</evidence>
<dbReference type="EMBL" id="MU003724">
    <property type="protein sequence ID" value="KAF2802284.1"/>
    <property type="molecule type" value="Genomic_DNA"/>
</dbReference>
<dbReference type="GO" id="GO:0008270">
    <property type="term" value="F:zinc ion binding"/>
    <property type="evidence" value="ECO:0007669"/>
    <property type="project" value="InterPro"/>
</dbReference>
<dbReference type="InterPro" id="IPR001138">
    <property type="entry name" value="Zn2Cys6_DnaBD"/>
</dbReference>
<evidence type="ECO:0000256" key="2">
    <source>
        <dbReference type="ARBA" id="ARBA00022723"/>
    </source>
</evidence>
<dbReference type="PANTHER" id="PTHR47338:SF20">
    <property type="entry name" value="ZN(II)2CYS6 TRANSCRIPTION FACTOR (EUROFUNG)"/>
    <property type="match status" value="1"/>
</dbReference>
<reference evidence="11" key="3">
    <citation type="submission" date="2025-04" db="UniProtKB">
        <authorList>
            <consortium name="RefSeq"/>
        </authorList>
    </citation>
    <scope>IDENTIFICATION</scope>
    <source>
        <strain evidence="11">CBS 304.34</strain>
    </source>
</reference>
<keyword evidence="4" id="KW-0804">Transcription</keyword>
<feature type="compositionally biased region" description="Low complexity" evidence="6">
    <location>
        <begin position="60"/>
        <end position="77"/>
    </location>
</feature>
<keyword evidence="7" id="KW-0732">Signal</keyword>
<proteinExistence type="predicted"/>
<dbReference type="CDD" id="cd12148">
    <property type="entry name" value="fungal_TF_MHR"/>
    <property type="match status" value="1"/>
</dbReference>
<dbReference type="CDD" id="cd00067">
    <property type="entry name" value="GAL4"/>
    <property type="match status" value="1"/>
</dbReference>
<dbReference type="OrthoDB" id="3862662at2759"/>
<feature type="region of interest" description="Disordered" evidence="6">
    <location>
        <begin position="104"/>
        <end position="133"/>
    </location>
</feature>
<dbReference type="PANTHER" id="PTHR47338">
    <property type="entry name" value="ZN(II)2CYS6 TRANSCRIPTION FACTOR (EUROFUNG)-RELATED"/>
    <property type="match status" value="1"/>
</dbReference>
<evidence type="ECO:0000256" key="4">
    <source>
        <dbReference type="ARBA" id="ARBA00023163"/>
    </source>
</evidence>
<feature type="signal peptide" evidence="7">
    <location>
        <begin position="1"/>
        <end position="19"/>
    </location>
</feature>
<dbReference type="Proteomes" id="UP000504636">
    <property type="component" value="Unplaced"/>
</dbReference>